<name>A0A5U8XTQ3_SALMU</name>
<dbReference type="AlphaFoldDB" id="A0A5U8XTQ3"/>
<sequence length="140" mass="15654">MEIEHFVVRARQFDNNEPNKTTANKLALELAAHLNFLTTTDIGRDRQKEHANTAFRVITMLGIRLGLTDDDLELGLHSPAAAEPILVQAGFECLVASFGAVSDKKQALRNWLQAVAMLKAVLVYRNIDFNKSLTDFLIFV</sequence>
<comment type="caution">
    <text evidence="1">The sequence shown here is derived from an EMBL/GenBank/DDBJ whole genome shotgun (WGS) entry which is preliminary data.</text>
</comment>
<protein>
    <submittedName>
        <fullName evidence="1">Uncharacterized protein</fullName>
    </submittedName>
</protein>
<accession>A0A5U8XTQ3</accession>
<dbReference type="EMBL" id="AAGUDP010000006">
    <property type="protein sequence ID" value="EBS0563311.1"/>
    <property type="molecule type" value="Genomic_DNA"/>
</dbReference>
<proteinExistence type="predicted"/>
<reference evidence="1" key="1">
    <citation type="submission" date="2018-07" db="EMBL/GenBank/DDBJ databases">
        <authorList>
            <person name="Ashton P.M."/>
            <person name="Dallman T."/>
            <person name="Nair S."/>
            <person name="De Pinna E."/>
            <person name="Peters T."/>
            <person name="Grant K."/>
        </authorList>
    </citation>
    <scope>NUCLEOTIDE SEQUENCE</scope>
    <source>
        <strain evidence="1">142535</strain>
    </source>
</reference>
<organism evidence="1">
    <name type="scientific">Salmonella muenchen</name>
    <dbReference type="NCBI Taxonomy" id="596"/>
    <lineage>
        <taxon>Bacteria</taxon>
        <taxon>Pseudomonadati</taxon>
        <taxon>Pseudomonadota</taxon>
        <taxon>Gammaproteobacteria</taxon>
        <taxon>Enterobacterales</taxon>
        <taxon>Enterobacteriaceae</taxon>
        <taxon>Salmonella</taxon>
    </lineage>
</organism>
<evidence type="ECO:0000313" key="1">
    <source>
        <dbReference type="EMBL" id="EBS0563311.1"/>
    </source>
</evidence>
<gene>
    <name evidence="1" type="ORF">DTU56_09290</name>
</gene>